<protein>
    <recommendedName>
        <fullName evidence="3">ASCH domain-containing protein</fullName>
    </recommendedName>
</protein>
<proteinExistence type="predicted"/>
<reference evidence="1" key="1">
    <citation type="submission" date="2022-09" db="EMBL/GenBank/DDBJ databases">
        <title>Intensive care unit water sources are persistently colonized with multi-drug resistant bacteria and are the site of extensive horizontal gene transfer of antibiotic resistance genes.</title>
        <authorList>
            <person name="Diorio-Toth L."/>
        </authorList>
    </citation>
    <scope>NUCLEOTIDE SEQUENCE</scope>
    <source>
        <strain evidence="1">GD04146</strain>
    </source>
</reference>
<comment type="caution">
    <text evidence="1">The sequence shown here is derived from an EMBL/GenBank/DDBJ whole genome shotgun (WGS) entry which is preliminary data.</text>
</comment>
<evidence type="ECO:0000313" key="1">
    <source>
        <dbReference type="EMBL" id="MDH0140929.1"/>
    </source>
</evidence>
<sequence length="143" mass="16661">MTDAIISINPRHAENILTQKKTVELRTKGINLPIGSRLWIYTTLPIGRIKSYAEIDFIEHGTPADIWRKHGRKICISKREFYNYTSTRNLVTAIGLKNISPLKNEICLGELREFESNFHPPQFYSKLHPERALYSALHERDKR</sequence>
<name>A0AB73HT99_AQUAC</name>
<evidence type="ECO:0000313" key="2">
    <source>
        <dbReference type="Proteomes" id="UP001158058"/>
    </source>
</evidence>
<dbReference type="RefSeq" id="WP_279999322.1">
    <property type="nucleotide sequence ID" value="NZ_JAODZF010000001.1"/>
</dbReference>
<dbReference type="InterPro" id="IPR015947">
    <property type="entry name" value="PUA-like_sf"/>
</dbReference>
<dbReference type="AlphaFoldDB" id="A0AB73HT99"/>
<accession>A0AB73HT99</accession>
<dbReference type="EMBL" id="JAODZF010000001">
    <property type="protein sequence ID" value="MDH0140929.1"/>
    <property type="molecule type" value="Genomic_DNA"/>
</dbReference>
<gene>
    <name evidence="1" type="ORF">N7380_01265</name>
</gene>
<dbReference type="Gene3D" id="2.30.130.30">
    <property type="entry name" value="Hypothetical protein"/>
    <property type="match status" value="1"/>
</dbReference>
<organism evidence="1 2">
    <name type="scientific">Aquipseudomonas alcaligenes</name>
    <name type="common">Pseudomonas alcaligenes</name>
    <dbReference type="NCBI Taxonomy" id="43263"/>
    <lineage>
        <taxon>Bacteria</taxon>
        <taxon>Pseudomonadati</taxon>
        <taxon>Pseudomonadota</taxon>
        <taxon>Gammaproteobacteria</taxon>
        <taxon>Pseudomonadales</taxon>
        <taxon>Pseudomonadaceae</taxon>
        <taxon>Aquipseudomonas</taxon>
    </lineage>
</organism>
<evidence type="ECO:0008006" key="3">
    <source>
        <dbReference type="Google" id="ProtNLM"/>
    </source>
</evidence>
<dbReference type="Proteomes" id="UP001158058">
    <property type="component" value="Unassembled WGS sequence"/>
</dbReference>
<dbReference type="SUPFAM" id="SSF88697">
    <property type="entry name" value="PUA domain-like"/>
    <property type="match status" value="1"/>
</dbReference>